<feature type="signal peptide" evidence="2">
    <location>
        <begin position="1"/>
        <end position="34"/>
    </location>
</feature>
<accession>A0ABZ2PFP3</accession>
<evidence type="ECO:0000313" key="5">
    <source>
        <dbReference type="Proteomes" id="UP001432000"/>
    </source>
</evidence>
<dbReference type="Gene3D" id="3.40.50.1820">
    <property type="entry name" value="alpha/beta hydrolase"/>
    <property type="match status" value="1"/>
</dbReference>
<dbReference type="PROSITE" id="PS51257">
    <property type="entry name" value="PROKAR_LIPOPROTEIN"/>
    <property type="match status" value="1"/>
</dbReference>
<dbReference type="PANTHER" id="PTHR43194:SF2">
    <property type="entry name" value="PEROXISOMAL MEMBRANE PROTEIN LPX1"/>
    <property type="match status" value="1"/>
</dbReference>
<protein>
    <submittedName>
        <fullName evidence="4">Alpha/beta hydrolase</fullName>
    </submittedName>
</protein>
<evidence type="ECO:0000259" key="3">
    <source>
        <dbReference type="Pfam" id="PF12697"/>
    </source>
</evidence>
<reference evidence="4 5" key="1">
    <citation type="submission" date="2024-03" db="EMBL/GenBank/DDBJ databases">
        <title>Natural products discovery in diverse microorganisms through a two-stage MS feature dereplication strategy.</title>
        <authorList>
            <person name="Zhang R."/>
        </authorList>
    </citation>
    <scope>NUCLEOTIDE SEQUENCE [LARGE SCALE GENOMIC DNA]</scope>
    <source>
        <strain evidence="4 5">18930</strain>
    </source>
</reference>
<dbReference type="PANTHER" id="PTHR43194">
    <property type="entry name" value="HYDROLASE ALPHA/BETA FOLD FAMILY"/>
    <property type="match status" value="1"/>
</dbReference>
<dbReference type="Pfam" id="PF12697">
    <property type="entry name" value="Abhydrolase_6"/>
    <property type="match status" value="1"/>
</dbReference>
<dbReference type="InterPro" id="IPR000073">
    <property type="entry name" value="AB_hydrolase_1"/>
</dbReference>
<keyword evidence="5" id="KW-1185">Reference proteome</keyword>
<dbReference type="InterPro" id="IPR029058">
    <property type="entry name" value="AB_hydrolase_fold"/>
</dbReference>
<dbReference type="SUPFAM" id="SSF53474">
    <property type="entry name" value="alpha/beta-Hydrolases"/>
    <property type="match status" value="1"/>
</dbReference>
<gene>
    <name evidence="4" type="ORF">WDS16_20805</name>
</gene>
<feature type="domain" description="AB hydrolase-1" evidence="3">
    <location>
        <begin position="79"/>
        <end position="295"/>
    </location>
</feature>
<dbReference type="Proteomes" id="UP001432000">
    <property type="component" value="Chromosome"/>
</dbReference>
<dbReference type="InterPro" id="IPR050228">
    <property type="entry name" value="Carboxylesterase_BioH"/>
</dbReference>
<evidence type="ECO:0000256" key="2">
    <source>
        <dbReference type="SAM" id="SignalP"/>
    </source>
</evidence>
<keyword evidence="2" id="KW-0732">Signal</keyword>
<proteinExistence type="predicted"/>
<evidence type="ECO:0000256" key="1">
    <source>
        <dbReference type="SAM" id="MobiDB-lite"/>
    </source>
</evidence>
<dbReference type="RefSeq" id="WP_338887342.1">
    <property type="nucleotide sequence ID" value="NZ_CP147846.1"/>
</dbReference>
<name>A0ABZ2PFP3_9NOCA</name>
<organism evidence="4 5">
    <name type="scientific">Rhodococcus sovatensis</name>
    <dbReference type="NCBI Taxonomy" id="1805840"/>
    <lineage>
        <taxon>Bacteria</taxon>
        <taxon>Bacillati</taxon>
        <taxon>Actinomycetota</taxon>
        <taxon>Actinomycetes</taxon>
        <taxon>Mycobacteriales</taxon>
        <taxon>Nocardiaceae</taxon>
        <taxon>Rhodococcus</taxon>
    </lineage>
</organism>
<feature type="region of interest" description="Disordered" evidence="1">
    <location>
        <begin position="31"/>
        <end position="51"/>
    </location>
</feature>
<evidence type="ECO:0000313" key="4">
    <source>
        <dbReference type="EMBL" id="WXG67647.1"/>
    </source>
</evidence>
<dbReference type="EMBL" id="CP147846">
    <property type="protein sequence ID" value="WXG67647.1"/>
    <property type="molecule type" value="Genomic_DNA"/>
</dbReference>
<dbReference type="GO" id="GO:0016787">
    <property type="term" value="F:hydrolase activity"/>
    <property type="evidence" value="ECO:0007669"/>
    <property type="project" value="UniProtKB-KW"/>
</dbReference>
<keyword evidence="4" id="KW-0378">Hydrolase</keyword>
<sequence length="306" mass="31536">MLRRYTSFVPHPTTAIAALVVVLGVAGCSSATEAQSDAPPPTTSAASSTTPQALGRLEIVRRDGHDLAFYLTPGAGGTIVLDAGGGNDATYWNGIVPDLAAATGAAIVTYDRTGAGQSDDVQGAFDPSAAGEDLAAGLESLDLPDGPIVLAGHSIAGEVAHALVNTHPDIVDGAVLIDANLPPFFTPDQIARLVAANEEEVAEIKSAPSTRRSRQFLAAAENWGPVHTAFHAMTWPQDIPVSVIVSEETPMPAESADARNWTAAAALFVGQAPNRHLVTAVGSSHDVPLDDPALVKTQITGMFDAL</sequence>
<feature type="chain" id="PRO_5046331746" evidence="2">
    <location>
        <begin position="35"/>
        <end position="306"/>
    </location>
</feature>